<evidence type="ECO:0000313" key="3">
    <source>
        <dbReference type="EMBL" id="XDO95865.1"/>
    </source>
</evidence>
<dbReference type="GO" id="GO:0016787">
    <property type="term" value="F:hydrolase activity"/>
    <property type="evidence" value="ECO:0007669"/>
    <property type="project" value="UniProtKB-KW"/>
</dbReference>
<evidence type="ECO:0000259" key="2">
    <source>
        <dbReference type="Pfam" id="PF12697"/>
    </source>
</evidence>
<gene>
    <name evidence="3" type="ORF">ABOZ73_13820</name>
</gene>
<dbReference type="RefSeq" id="WP_369058711.1">
    <property type="nucleotide sequence ID" value="NZ_CP158375.1"/>
</dbReference>
<name>A0AB39KQI6_9CAUL</name>
<dbReference type="Pfam" id="PF12697">
    <property type="entry name" value="Abhydrolase_6"/>
    <property type="match status" value="1"/>
</dbReference>
<feature type="domain" description="AB hydrolase-1" evidence="2">
    <location>
        <begin position="49"/>
        <end position="272"/>
    </location>
</feature>
<accession>A0AB39KQI6</accession>
<dbReference type="PRINTS" id="PR00111">
    <property type="entry name" value="ABHYDROLASE"/>
</dbReference>
<dbReference type="SUPFAM" id="SSF53474">
    <property type="entry name" value="alpha/beta-Hydrolases"/>
    <property type="match status" value="1"/>
</dbReference>
<dbReference type="GO" id="GO:0016020">
    <property type="term" value="C:membrane"/>
    <property type="evidence" value="ECO:0007669"/>
    <property type="project" value="TreeGrafter"/>
</dbReference>
<evidence type="ECO:0000256" key="1">
    <source>
        <dbReference type="SAM" id="SignalP"/>
    </source>
</evidence>
<dbReference type="PANTHER" id="PTHR43798:SF33">
    <property type="entry name" value="HYDROLASE, PUTATIVE (AFU_ORTHOLOGUE AFUA_2G14860)-RELATED"/>
    <property type="match status" value="1"/>
</dbReference>
<dbReference type="EMBL" id="CP158375">
    <property type="protein sequence ID" value="XDO95865.1"/>
    <property type="molecule type" value="Genomic_DNA"/>
</dbReference>
<dbReference type="PANTHER" id="PTHR43798">
    <property type="entry name" value="MONOACYLGLYCEROL LIPASE"/>
    <property type="match status" value="1"/>
</dbReference>
<protein>
    <submittedName>
        <fullName evidence="3">Alpha/beta hydrolase</fullName>
    </submittedName>
</protein>
<keyword evidence="3" id="KW-0378">Hydrolase</keyword>
<keyword evidence="1" id="KW-0732">Signal</keyword>
<reference evidence="3" key="1">
    <citation type="submission" date="2024-06" db="EMBL/GenBank/DDBJ databases">
        <title>Caulobacter inopinatus, sp. nov.</title>
        <authorList>
            <person name="Donachie S.P."/>
        </authorList>
    </citation>
    <scope>NUCLEOTIDE SEQUENCE</scope>
    <source>
        <strain evidence="3">73W</strain>
    </source>
</reference>
<dbReference type="Gene3D" id="3.40.50.1820">
    <property type="entry name" value="alpha/beta hydrolase"/>
    <property type="match status" value="1"/>
</dbReference>
<dbReference type="AlphaFoldDB" id="A0AB39KQI6"/>
<dbReference type="InterPro" id="IPR050266">
    <property type="entry name" value="AB_hydrolase_sf"/>
</dbReference>
<sequence length="282" mass="30173">MRFLSTPIRAIAAACLLLSAVPAHAEPAFVEVEGGKLAYDVCGSGPKTIVLIHDGILHSAAFDDVQPLLCEQFRVIRYDRRGYGASPAAAATYQPARDLEQLLKTLQVERATLVGSSAGGGVAVDFALAHPQAVDGLVLVGPWVAGFKPSLAFMARGLKLAALFKAGDIEGAARDPYILSKNADAERQRVVAWIKANPHNFGAGNKERFMVDAKPRLGEVKAPTLILVGEADIENVHEQARELETLIPGAKLEVVTATGHFMYVEQPKAFADRIAAFVRAEP</sequence>
<organism evidence="3">
    <name type="scientific">Caulobacter sp. 73W</name>
    <dbReference type="NCBI Taxonomy" id="3161137"/>
    <lineage>
        <taxon>Bacteria</taxon>
        <taxon>Pseudomonadati</taxon>
        <taxon>Pseudomonadota</taxon>
        <taxon>Alphaproteobacteria</taxon>
        <taxon>Caulobacterales</taxon>
        <taxon>Caulobacteraceae</taxon>
        <taxon>Caulobacter</taxon>
    </lineage>
</organism>
<feature type="chain" id="PRO_5044350056" evidence="1">
    <location>
        <begin position="26"/>
        <end position="282"/>
    </location>
</feature>
<proteinExistence type="predicted"/>
<dbReference type="InterPro" id="IPR029058">
    <property type="entry name" value="AB_hydrolase_fold"/>
</dbReference>
<feature type="signal peptide" evidence="1">
    <location>
        <begin position="1"/>
        <end position="25"/>
    </location>
</feature>
<dbReference type="InterPro" id="IPR000073">
    <property type="entry name" value="AB_hydrolase_1"/>
</dbReference>